<accession>X0SBA8</accession>
<dbReference type="CDD" id="cd18126">
    <property type="entry name" value="GAPDH_I_C"/>
    <property type="match status" value="1"/>
</dbReference>
<dbReference type="NCBIfam" id="TIGR01534">
    <property type="entry name" value="GAPDH-I"/>
    <property type="match status" value="1"/>
</dbReference>
<organism evidence="4">
    <name type="scientific">marine sediment metagenome</name>
    <dbReference type="NCBI Taxonomy" id="412755"/>
    <lineage>
        <taxon>unclassified sequences</taxon>
        <taxon>metagenomes</taxon>
        <taxon>ecological metagenomes</taxon>
    </lineage>
</organism>
<dbReference type="Gene3D" id="3.40.50.720">
    <property type="entry name" value="NAD(P)-binding Rossmann-like Domain"/>
    <property type="match status" value="1"/>
</dbReference>
<dbReference type="GO" id="GO:0051287">
    <property type="term" value="F:NAD binding"/>
    <property type="evidence" value="ECO:0007669"/>
    <property type="project" value="InterPro"/>
</dbReference>
<dbReference type="InterPro" id="IPR020829">
    <property type="entry name" value="GlycerAld_3-P_DH_cat"/>
</dbReference>
<dbReference type="PANTHER" id="PTHR43148">
    <property type="entry name" value="GLYCERALDEHYDE-3-PHOSPHATE DEHYDROGENASE 2"/>
    <property type="match status" value="1"/>
</dbReference>
<dbReference type="CDD" id="cd05214">
    <property type="entry name" value="GAPDH_I_N"/>
    <property type="match status" value="1"/>
</dbReference>
<dbReference type="InterPro" id="IPR020828">
    <property type="entry name" value="GlycerAld_3-P_DH_NAD(P)-bd"/>
</dbReference>
<evidence type="ECO:0000313" key="4">
    <source>
        <dbReference type="EMBL" id="GAF78304.1"/>
    </source>
</evidence>
<feature type="non-terminal residue" evidence="4">
    <location>
        <position position="318"/>
    </location>
</feature>
<dbReference type="SMART" id="SM00846">
    <property type="entry name" value="Gp_dh_N"/>
    <property type="match status" value="1"/>
</dbReference>
<dbReference type="SUPFAM" id="SSF55347">
    <property type="entry name" value="Glyceraldehyde-3-phosphate dehydrogenase-like, C-terminal domain"/>
    <property type="match status" value="1"/>
</dbReference>
<feature type="domain" description="Glyceraldehyde 3-phosphate dehydrogenase NAD(P) binding" evidence="3">
    <location>
        <begin position="2"/>
        <end position="152"/>
    </location>
</feature>
<protein>
    <recommendedName>
        <fullName evidence="3">Glyceraldehyde 3-phosphate dehydrogenase NAD(P) binding domain-containing protein</fullName>
    </recommendedName>
</protein>
<comment type="similarity">
    <text evidence="1">Belongs to the glyceraldehyde-3-phosphate dehydrogenase family.</text>
</comment>
<evidence type="ECO:0000256" key="2">
    <source>
        <dbReference type="ARBA" id="ARBA00023002"/>
    </source>
</evidence>
<name>X0SBA8_9ZZZZ</name>
<dbReference type="Gene3D" id="3.30.360.10">
    <property type="entry name" value="Dihydrodipicolinate Reductase, domain 2"/>
    <property type="match status" value="1"/>
</dbReference>
<dbReference type="PIRSF" id="PIRSF000149">
    <property type="entry name" value="GAP_DH"/>
    <property type="match status" value="1"/>
</dbReference>
<keyword evidence="2" id="KW-0560">Oxidoreductase</keyword>
<dbReference type="GO" id="GO:0016620">
    <property type="term" value="F:oxidoreductase activity, acting on the aldehyde or oxo group of donors, NAD or NADP as acceptor"/>
    <property type="evidence" value="ECO:0007669"/>
    <property type="project" value="InterPro"/>
</dbReference>
<comment type="caution">
    <text evidence="4">The sequence shown here is derived from an EMBL/GenBank/DDBJ whole genome shotgun (WGS) entry which is preliminary data.</text>
</comment>
<reference evidence="4" key="1">
    <citation type="journal article" date="2014" name="Front. Microbiol.">
        <title>High frequency of phylogenetically diverse reductive dehalogenase-homologous genes in deep subseafloor sedimentary metagenomes.</title>
        <authorList>
            <person name="Kawai M."/>
            <person name="Futagami T."/>
            <person name="Toyoda A."/>
            <person name="Takaki Y."/>
            <person name="Nishi S."/>
            <person name="Hori S."/>
            <person name="Arai W."/>
            <person name="Tsubouchi T."/>
            <person name="Morono Y."/>
            <person name="Uchiyama I."/>
            <person name="Ito T."/>
            <person name="Fujiyama A."/>
            <person name="Inagaki F."/>
            <person name="Takami H."/>
        </authorList>
    </citation>
    <scope>NUCLEOTIDE SEQUENCE</scope>
    <source>
        <strain evidence="4">Expedition CK06-06</strain>
    </source>
</reference>
<dbReference type="InterPro" id="IPR020831">
    <property type="entry name" value="GlycerAld/Erythrose_P_DH"/>
</dbReference>
<dbReference type="InterPro" id="IPR006424">
    <property type="entry name" value="Glyceraldehyde-3-P_DH_1"/>
</dbReference>
<proteinExistence type="inferred from homology"/>
<gene>
    <name evidence="4" type="ORF">S01H1_06065</name>
</gene>
<dbReference type="EMBL" id="BARS01003148">
    <property type="protein sequence ID" value="GAF78304.1"/>
    <property type="molecule type" value="Genomic_DNA"/>
</dbReference>
<evidence type="ECO:0000259" key="3">
    <source>
        <dbReference type="SMART" id="SM00846"/>
    </source>
</evidence>
<sequence>MKKVAINGFGRIGRAFFRVAFGRPELEIVAINDPFFTAEMARYLLVHDSVYGRFDHDVREADNGLEVDGKTIPLLSEREPDRLPWGEMGVDLVVESTGVFLSPEKASLHLQGGAKRVLLSAPPKGDGILQVVYGVNHEAIEPSMEIVSAASCTTNSFVPVMYVLEKEIGVEHALLTTVHGYTGDQRLVDAPHSRLSRARAAAINIIPTTTGAANATTKILPALAGKMDGIAFRVPVATGSVSDVTVELAKDVEKDDVNALFRRYADGELAGILGVSEDPVVSSDVIGDDRPSVVDLTVTRVVDGRFLKVIAFYDNEWG</sequence>
<dbReference type="GO" id="GO:0006006">
    <property type="term" value="P:glucose metabolic process"/>
    <property type="evidence" value="ECO:0007669"/>
    <property type="project" value="InterPro"/>
</dbReference>
<dbReference type="FunFam" id="3.30.360.10:FF:000002">
    <property type="entry name" value="Glyceraldehyde-3-phosphate dehydrogenase"/>
    <property type="match status" value="1"/>
</dbReference>
<dbReference type="Pfam" id="PF02800">
    <property type="entry name" value="Gp_dh_C"/>
    <property type="match status" value="1"/>
</dbReference>
<dbReference type="GO" id="GO:0050661">
    <property type="term" value="F:NADP binding"/>
    <property type="evidence" value="ECO:0007669"/>
    <property type="project" value="InterPro"/>
</dbReference>
<dbReference type="PRINTS" id="PR00078">
    <property type="entry name" value="G3PDHDRGNASE"/>
</dbReference>
<dbReference type="SUPFAM" id="SSF51735">
    <property type="entry name" value="NAD(P)-binding Rossmann-fold domains"/>
    <property type="match status" value="1"/>
</dbReference>
<evidence type="ECO:0000256" key="1">
    <source>
        <dbReference type="ARBA" id="ARBA00007406"/>
    </source>
</evidence>
<dbReference type="AlphaFoldDB" id="X0SBA8"/>
<dbReference type="Pfam" id="PF00044">
    <property type="entry name" value="Gp_dh_N"/>
    <property type="match status" value="1"/>
</dbReference>
<dbReference type="FunFam" id="3.40.50.720:FF:000001">
    <property type="entry name" value="Glyceraldehyde-3-phosphate dehydrogenase"/>
    <property type="match status" value="1"/>
</dbReference>
<dbReference type="InterPro" id="IPR036291">
    <property type="entry name" value="NAD(P)-bd_dom_sf"/>
</dbReference>